<evidence type="ECO:0000256" key="5">
    <source>
        <dbReference type="SAM" id="MobiDB-lite"/>
    </source>
</evidence>
<feature type="compositionally biased region" description="Low complexity" evidence="5">
    <location>
        <begin position="177"/>
        <end position="193"/>
    </location>
</feature>
<feature type="compositionally biased region" description="Basic residues" evidence="5">
    <location>
        <begin position="538"/>
        <end position="548"/>
    </location>
</feature>
<keyword evidence="3" id="KW-0804">Transcription</keyword>
<feature type="compositionally biased region" description="Basic and acidic residues" evidence="5">
    <location>
        <begin position="521"/>
        <end position="531"/>
    </location>
</feature>
<feature type="domain" description="NAC" evidence="6">
    <location>
        <begin position="337"/>
        <end position="498"/>
    </location>
</feature>
<dbReference type="PANTHER" id="PTHR31719">
    <property type="entry name" value="NAC TRANSCRIPTION FACTOR 56"/>
    <property type="match status" value="1"/>
</dbReference>
<proteinExistence type="predicted"/>
<feature type="compositionally biased region" description="Low complexity" evidence="5">
    <location>
        <begin position="267"/>
        <end position="281"/>
    </location>
</feature>
<dbReference type="PANTHER" id="PTHR31719:SF179">
    <property type="entry name" value="OS08G0148400 PROTEIN"/>
    <property type="match status" value="1"/>
</dbReference>
<dbReference type="GO" id="GO:0006355">
    <property type="term" value="P:regulation of DNA-templated transcription"/>
    <property type="evidence" value="ECO:0007669"/>
    <property type="project" value="InterPro"/>
</dbReference>
<gene>
    <name evidence="7" type="ORF">NCGR_LOCUS10415</name>
</gene>
<keyword evidence="4" id="KW-0539">Nucleus</keyword>
<evidence type="ECO:0000256" key="3">
    <source>
        <dbReference type="ARBA" id="ARBA00023163"/>
    </source>
</evidence>
<evidence type="ECO:0000313" key="8">
    <source>
        <dbReference type="Proteomes" id="UP000604825"/>
    </source>
</evidence>
<keyword evidence="2" id="KW-0238">DNA-binding</keyword>
<feature type="region of interest" description="Disordered" evidence="5">
    <location>
        <begin position="158"/>
        <end position="281"/>
    </location>
</feature>
<dbReference type="OrthoDB" id="692148at2759"/>
<accession>A0A811N434</accession>
<name>A0A811N434_9POAL</name>
<feature type="region of interest" description="Disordered" evidence="5">
    <location>
        <begin position="504"/>
        <end position="576"/>
    </location>
</feature>
<organism evidence="7 8">
    <name type="scientific">Miscanthus lutarioriparius</name>
    <dbReference type="NCBI Taxonomy" id="422564"/>
    <lineage>
        <taxon>Eukaryota</taxon>
        <taxon>Viridiplantae</taxon>
        <taxon>Streptophyta</taxon>
        <taxon>Embryophyta</taxon>
        <taxon>Tracheophyta</taxon>
        <taxon>Spermatophyta</taxon>
        <taxon>Magnoliopsida</taxon>
        <taxon>Liliopsida</taxon>
        <taxon>Poales</taxon>
        <taxon>Poaceae</taxon>
        <taxon>PACMAD clade</taxon>
        <taxon>Panicoideae</taxon>
        <taxon>Andropogonodae</taxon>
        <taxon>Andropogoneae</taxon>
        <taxon>Saccharinae</taxon>
        <taxon>Miscanthus</taxon>
    </lineage>
</organism>
<feature type="compositionally biased region" description="Polar residues" evidence="5">
    <location>
        <begin position="504"/>
        <end position="518"/>
    </location>
</feature>
<keyword evidence="1" id="KW-0805">Transcription regulation</keyword>
<feature type="compositionally biased region" description="Basic residues" evidence="5">
    <location>
        <begin position="206"/>
        <end position="215"/>
    </location>
</feature>
<sequence>MVIISTAVDDADPLAAANGASAPRPPAASDDPAAASLFDVVHGTTATADVAAGTTPWWSSQPPNYAASTTATSSGAYDASSSFPPPPSFQSHGDDLACYAGSVMDTLFLQPPVPPVHMQPPSMAELSYFYYTQPQGFPSCFAAPLALEPTTIRPQLQVPTTQPASMPPSLHYPQRQATTTGSESVEEASAALADPQQAQEDDTRPAPRRRGRPSKRALAVSEPPPVSKPTKRVAVGRNRAASSSQKTSSAAIGSATMSSAGHVPDQAGATSSTGSTSGQAAACTSTKSPMALLCEERCQLQPDFSNGASTGVVEGHQQAAIAPSEAMVTGPQYADTSAVGVRFRPTDQQLIGYLRRKYARQQMPVKFFKDFDVYQAHPMAIKGACGESQDGCWYAFSPRDRKYRNGKRPARSVFAEGGGQQVGFWKSNSRLGEVRAGGSKDGAVIGRMTSLTFQLGRQPRGKQTGWKMKEYTIPENQHQPDGSAMLLNDWVVCKLFYKERPGYTNTESKADENATSVGQERPIHGKSEDKNAISVGQKRPRRSRKSKKDKNAIPVAVGQEDGPGEAAGESMQGEEDMQRIVPPAHQASDYSEQDLCVEDYLVCDVAFAQHNDAANCTI</sequence>
<dbReference type="AlphaFoldDB" id="A0A811N434"/>
<keyword evidence="8" id="KW-1185">Reference proteome</keyword>
<evidence type="ECO:0000256" key="1">
    <source>
        <dbReference type="ARBA" id="ARBA00023015"/>
    </source>
</evidence>
<feature type="compositionally biased region" description="Low complexity" evidence="5">
    <location>
        <begin position="240"/>
        <end position="254"/>
    </location>
</feature>
<dbReference type="Proteomes" id="UP000604825">
    <property type="component" value="Unassembled WGS sequence"/>
</dbReference>
<dbReference type="GO" id="GO:0003677">
    <property type="term" value="F:DNA binding"/>
    <property type="evidence" value="ECO:0007669"/>
    <property type="project" value="UniProtKB-KW"/>
</dbReference>
<dbReference type="InterPro" id="IPR003441">
    <property type="entry name" value="NAC-dom"/>
</dbReference>
<dbReference type="Gene3D" id="2.170.150.80">
    <property type="entry name" value="NAC domain"/>
    <property type="match status" value="1"/>
</dbReference>
<evidence type="ECO:0000259" key="6">
    <source>
        <dbReference type="PROSITE" id="PS51005"/>
    </source>
</evidence>
<protein>
    <recommendedName>
        <fullName evidence="6">NAC domain-containing protein</fullName>
    </recommendedName>
</protein>
<dbReference type="PROSITE" id="PS51005">
    <property type="entry name" value="NAC"/>
    <property type="match status" value="1"/>
</dbReference>
<dbReference type="EMBL" id="CAJGYO010000002">
    <property type="protein sequence ID" value="CAD6215139.1"/>
    <property type="molecule type" value="Genomic_DNA"/>
</dbReference>
<dbReference type="InterPro" id="IPR036093">
    <property type="entry name" value="NAC_dom_sf"/>
</dbReference>
<dbReference type="SUPFAM" id="SSF101941">
    <property type="entry name" value="NAC domain"/>
    <property type="match status" value="1"/>
</dbReference>
<evidence type="ECO:0000256" key="2">
    <source>
        <dbReference type="ARBA" id="ARBA00023125"/>
    </source>
</evidence>
<evidence type="ECO:0000256" key="4">
    <source>
        <dbReference type="ARBA" id="ARBA00023242"/>
    </source>
</evidence>
<comment type="caution">
    <text evidence="7">The sequence shown here is derived from an EMBL/GenBank/DDBJ whole genome shotgun (WGS) entry which is preliminary data.</text>
</comment>
<reference evidence="7" key="1">
    <citation type="submission" date="2020-10" db="EMBL/GenBank/DDBJ databases">
        <authorList>
            <person name="Han B."/>
            <person name="Lu T."/>
            <person name="Zhao Q."/>
            <person name="Huang X."/>
            <person name="Zhao Y."/>
        </authorList>
    </citation>
    <scope>NUCLEOTIDE SEQUENCE</scope>
</reference>
<evidence type="ECO:0000313" key="7">
    <source>
        <dbReference type="EMBL" id="CAD6215139.1"/>
    </source>
</evidence>
<dbReference type="Pfam" id="PF02365">
    <property type="entry name" value="NAM"/>
    <property type="match status" value="1"/>
</dbReference>